<gene>
    <name evidence="2" type="ORF">BDEG_21593</name>
</gene>
<proteinExistence type="predicted"/>
<feature type="region of interest" description="Disordered" evidence="1">
    <location>
        <begin position="202"/>
        <end position="228"/>
    </location>
</feature>
<reference evidence="2 3" key="2">
    <citation type="submission" date="2016-05" db="EMBL/GenBank/DDBJ databases">
        <title>Lineage-specific infection strategies underlie the spectrum of fungal disease in amphibians.</title>
        <authorList>
            <person name="Cuomo C.A."/>
            <person name="Farrer R.A."/>
            <person name="James T."/>
            <person name="Longcore J."/>
            <person name="Birren B."/>
        </authorList>
    </citation>
    <scope>NUCLEOTIDE SEQUENCE [LARGE SCALE GENOMIC DNA]</scope>
    <source>
        <strain evidence="2 3">JEL423</strain>
    </source>
</reference>
<evidence type="ECO:0000313" key="3">
    <source>
        <dbReference type="Proteomes" id="UP000077115"/>
    </source>
</evidence>
<dbReference type="EMBL" id="DS022300">
    <property type="protein sequence ID" value="OAJ37586.1"/>
    <property type="molecule type" value="Genomic_DNA"/>
</dbReference>
<sequence length="266" mass="29513">MKPSGPRQGKERATYRQSTNGRTRDQPNSKSTTGIVKSKPATPLRKTFSHQLNWKAQNAYAMARSGQTVGRVGKKLAGTADRLACVANKPSDTESEQSDTTKSPVVSHTLSTEKQQHDQEAMDTDEENETDDDQSDDQSKTKTKPSRRPIKPKGKKGKKFADQSQMLGLIDALNVKEEETIGKKLAKRAAVHKIEKEKTKRILQRKQDRKKEMAQVKKNLVEQEKNKRKERKVAAAAVAAANSALEAAQLAGTAPIIKRVRFEATL</sequence>
<feature type="compositionally biased region" description="Basic residues" evidence="1">
    <location>
        <begin position="141"/>
        <end position="158"/>
    </location>
</feature>
<feature type="region of interest" description="Disordered" evidence="1">
    <location>
        <begin position="1"/>
        <end position="46"/>
    </location>
</feature>
<protein>
    <submittedName>
        <fullName evidence="2">Uncharacterized protein</fullName>
    </submittedName>
</protein>
<evidence type="ECO:0000256" key="1">
    <source>
        <dbReference type="SAM" id="MobiDB-lite"/>
    </source>
</evidence>
<dbReference type="VEuPathDB" id="FungiDB:BDEG_21593"/>
<feature type="compositionally biased region" description="Polar residues" evidence="1">
    <location>
        <begin position="98"/>
        <end position="113"/>
    </location>
</feature>
<accession>A0A177WCR5</accession>
<organism evidence="2 3">
    <name type="scientific">Batrachochytrium dendrobatidis (strain JEL423)</name>
    <dbReference type="NCBI Taxonomy" id="403673"/>
    <lineage>
        <taxon>Eukaryota</taxon>
        <taxon>Fungi</taxon>
        <taxon>Fungi incertae sedis</taxon>
        <taxon>Chytridiomycota</taxon>
        <taxon>Chytridiomycota incertae sedis</taxon>
        <taxon>Chytridiomycetes</taxon>
        <taxon>Rhizophydiales</taxon>
        <taxon>Rhizophydiales incertae sedis</taxon>
        <taxon>Batrachochytrium</taxon>
    </lineage>
</organism>
<evidence type="ECO:0000313" key="2">
    <source>
        <dbReference type="EMBL" id="OAJ37586.1"/>
    </source>
</evidence>
<feature type="compositionally biased region" description="Basic and acidic residues" evidence="1">
    <location>
        <begin position="202"/>
        <end position="227"/>
    </location>
</feature>
<reference evidence="2 3" key="1">
    <citation type="submission" date="2006-10" db="EMBL/GenBank/DDBJ databases">
        <title>The Genome Sequence of Batrachochytrium dendrobatidis JEL423.</title>
        <authorList>
            <consortium name="The Broad Institute Genome Sequencing Platform"/>
            <person name="Birren B."/>
            <person name="Lander E."/>
            <person name="Galagan J."/>
            <person name="Cuomo C."/>
            <person name="Devon K."/>
            <person name="Jaffe D."/>
            <person name="Butler J."/>
            <person name="Alvarez P."/>
            <person name="Gnerre S."/>
            <person name="Grabherr M."/>
            <person name="Kleber M."/>
            <person name="Mauceli E."/>
            <person name="Brockman W."/>
            <person name="Young S."/>
            <person name="LaButti K."/>
            <person name="Sykes S."/>
            <person name="DeCaprio D."/>
            <person name="Crawford M."/>
            <person name="Koehrsen M."/>
            <person name="Engels R."/>
            <person name="Montgomery P."/>
            <person name="Pearson M."/>
            <person name="Howarth C."/>
            <person name="Larson L."/>
            <person name="White J."/>
            <person name="O'Leary S."/>
            <person name="Kodira C."/>
            <person name="Zeng Q."/>
            <person name="Yandava C."/>
            <person name="Alvarado L."/>
            <person name="Longcore J."/>
            <person name="James T."/>
        </authorList>
    </citation>
    <scope>NUCLEOTIDE SEQUENCE [LARGE SCALE GENOMIC DNA]</scope>
    <source>
        <strain evidence="2 3">JEL423</strain>
    </source>
</reference>
<name>A0A177WCR5_BATDL</name>
<feature type="region of interest" description="Disordered" evidence="1">
    <location>
        <begin position="87"/>
        <end position="163"/>
    </location>
</feature>
<feature type="compositionally biased region" description="Acidic residues" evidence="1">
    <location>
        <begin position="121"/>
        <end position="136"/>
    </location>
</feature>
<dbReference type="Proteomes" id="UP000077115">
    <property type="component" value="Unassembled WGS sequence"/>
</dbReference>
<dbReference type="AlphaFoldDB" id="A0A177WCR5"/>